<evidence type="ECO:0000313" key="4">
    <source>
        <dbReference type="Proteomes" id="UP001367676"/>
    </source>
</evidence>
<gene>
    <name evidence="3" type="ORF">V9T40_011298</name>
</gene>
<dbReference type="EMBL" id="JBBCAQ010000037">
    <property type="protein sequence ID" value="KAK7574107.1"/>
    <property type="molecule type" value="Genomic_DNA"/>
</dbReference>
<feature type="compositionally biased region" description="Polar residues" evidence="1">
    <location>
        <begin position="69"/>
        <end position="79"/>
    </location>
</feature>
<evidence type="ECO:0000313" key="3">
    <source>
        <dbReference type="EMBL" id="KAK7574107.1"/>
    </source>
</evidence>
<comment type="caution">
    <text evidence="3">The sequence shown here is derived from an EMBL/GenBank/DDBJ whole genome shotgun (WGS) entry which is preliminary data.</text>
</comment>
<proteinExistence type="predicted"/>
<evidence type="ECO:0000256" key="1">
    <source>
        <dbReference type="SAM" id="MobiDB-lite"/>
    </source>
</evidence>
<dbReference type="AlphaFoldDB" id="A0AAN9XYA4"/>
<keyword evidence="2" id="KW-0812">Transmembrane</keyword>
<dbReference type="Proteomes" id="UP001367676">
    <property type="component" value="Unassembled WGS sequence"/>
</dbReference>
<keyword evidence="2" id="KW-0472">Membrane</keyword>
<feature type="transmembrane region" description="Helical" evidence="2">
    <location>
        <begin position="153"/>
        <end position="175"/>
    </location>
</feature>
<reference evidence="3 4" key="1">
    <citation type="submission" date="2024-03" db="EMBL/GenBank/DDBJ databases">
        <title>Adaptation during the transition from Ophiocordyceps entomopathogen to insect associate is accompanied by gene loss and intensified selection.</title>
        <authorList>
            <person name="Ward C.M."/>
            <person name="Onetto C.A."/>
            <person name="Borneman A.R."/>
        </authorList>
    </citation>
    <scope>NUCLEOTIDE SEQUENCE [LARGE SCALE GENOMIC DNA]</scope>
    <source>
        <strain evidence="3">AWRI1</strain>
        <tissue evidence="3">Single Adult Female</tissue>
    </source>
</reference>
<feature type="region of interest" description="Disordered" evidence="1">
    <location>
        <begin position="69"/>
        <end position="106"/>
    </location>
</feature>
<feature type="region of interest" description="Disordered" evidence="1">
    <location>
        <begin position="1"/>
        <end position="21"/>
    </location>
</feature>
<protein>
    <submittedName>
        <fullName evidence="3">Uncharacterized protein</fullName>
    </submittedName>
</protein>
<organism evidence="3 4">
    <name type="scientific">Parthenolecanium corni</name>
    <dbReference type="NCBI Taxonomy" id="536013"/>
    <lineage>
        <taxon>Eukaryota</taxon>
        <taxon>Metazoa</taxon>
        <taxon>Ecdysozoa</taxon>
        <taxon>Arthropoda</taxon>
        <taxon>Hexapoda</taxon>
        <taxon>Insecta</taxon>
        <taxon>Pterygota</taxon>
        <taxon>Neoptera</taxon>
        <taxon>Paraneoptera</taxon>
        <taxon>Hemiptera</taxon>
        <taxon>Sternorrhyncha</taxon>
        <taxon>Coccoidea</taxon>
        <taxon>Coccidae</taxon>
        <taxon>Parthenolecanium</taxon>
    </lineage>
</organism>
<name>A0AAN9XYA4_9HEMI</name>
<keyword evidence="2" id="KW-1133">Transmembrane helix</keyword>
<evidence type="ECO:0000256" key="2">
    <source>
        <dbReference type="SAM" id="Phobius"/>
    </source>
</evidence>
<sequence length="199" mass="21608">MPGALKKRRIDMNDGSTLSSDIPNEDDAQLLIDKNCHSTLLLEIPNGDITLSPTRLMSGIPTQTATALSLTSNGPATNDENLDKSDVNVNENNQSSSGAELPSMQTHNTTTNAKCAILTAKLTNQIKCSSKSETTGSTKRTKSVPPVQTPIKISVTVLALTFDVIWIITGIAAVVRNKNVYRTRQARQPKETVEWTKFK</sequence>
<feature type="compositionally biased region" description="Polar residues" evidence="1">
    <location>
        <begin position="87"/>
        <end position="106"/>
    </location>
</feature>
<keyword evidence="4" id="KW-1185">Reference proteome</keyword>
<accession>A0AAN9XYA4</accession>